<sequence>MDAQIKPVMFIFSLLCLFLKTLFSQGADTISTNQSLSGEQTVVSVGRKFELGFFKPGKSSNYYIGMWHKRDLLKTILWVANREKPVSDKFSSVLKITDGNLVLFSESRLPVWSTNVKSTTSASVQAVLLDTGNLILNKIGSSLLKKRVLWQSFDHPTHTFIHDSKLGYNKITKNKQRLTSWKNLEDPSQGHFSFELDPSDNSFTMQWTVSSWNYWSSGPWDGEIFSQVPEMRLNGLCYFKYIPDDNGSYFTHSLINSSTVSQFFLDVSGQIRQQLWLPTTGWKLLWSFPRQQCQVYAFCGAYGSCSEKSLPFCSCLPGFRPKYPREWNLMDYSNGCLRKGKHQCSNVNNNGAHGQRDRFLAMPGMSFPENGETVTARSVVDCESACLNDCSCVAYAYDNSRCSIWVGDLLNLRQFEAGDSSGRALFIRVAASDFPSPKNKRGAVVVIGSAVGLALFLGLIVLIVLRRIRRAVGATKALAGSLVVFGYRDLQNATKNFSEKIGGGGFGSVFKGTLPDSTTVAVKKLQSVSQGEKEFRTEVSIIGTIQHINLVRLRGFCCKGTKRLLVYEFVSNGSLASHLFHQNKLHVLEWKRRYQIALGIARGLVYLHEKCRDCIIHCDIKPENIPEFCPKVGDFGLAKHIGREFSRVLTTMRGTRGYLAPEWIAGVAITSKADVYSYGMMLFEFVSGRRNSEQFESDGKLNYFPSLAAKVVVEGGNVLGLLDPKLEGNADIEEVERVCKVACWCIQDNEAHRPSMGQVVQILEGIIEVKLPPVPQYLHFYDDNEENVVCF</sequence>
<keyword evidence="11 19" id="KW-0067">ATP-binding</keyword>
<dbReference type="PROSITE" id="PS50948">
    <property type="entry name" value="PAN"/>
    <property type="match status" value="1"/>
</dbReference>
<dbReference type="Gene3D" id="1.10.510.10">
    <property type="entry name" value="Transferase(Phosphotransferase) domain 1"/>
    <property type="match status" value="1"/>
</dbReference>
<dbReference type="Pfam" id="PF00069">
    <property type="entry name" value="Pkinase"/>
    <property type="match status" value="1"/>
</dbReference>
<dbReference type="Proteomes" id="UP000237000">
    <property type="component" value="Unassembled WGS sequence"/>
</dbReference>
<comment type="caution">
    <text evidence="26">The sequence shown here is derived from an EMBL/GenBank/DDBJ whole genome shotgun (WGS) entry which is preliminary data.</text>
</comment>
<proteinExistence type="inferred from homology"/>
<keyword evidence="27" id="KW-1185">Reference proteome</keyword>
<feature type="transmembrane region" description="Helical" evidence="21">
    <location>
        <begin position="442"/>
        <end position="465"/>
    </location>
</feature>
<evidence type="ECO:0000256" key="11">
    <source>
        <dbReference type="ARBA" id="ARBA00022840"/>
    </source>
</evidence>
<dbReference type="InterPro" id="IPR017441">
    <property type="entry name" value="Protein_kinase_ATP_BS"/>
</dbReference>
<dbReference type="InterPro" id="IPR011009">
    <property type="entry name" value="Kinase-like_dom_sf"/>
</dbReference>
<feature type="domain" description="Protein kinase" evidence="23">
    <location>
        <begin position="495"/>
        <end position="767"/>
    </location>
</feature>
<evidence type="ECO:0000256" key="15">
    <source>
        <dbReference type="ARBA" id="ARBA00023170"/>
    </source>
</evidence>
<dbReference type="FunFam" id="2.90.10.10:FF:000005">
    <property type="entry name" value="G-type lectin S-receptor-like serine/threonine-protein kinase"/>
    <property type="match status" value="1"/>
</dbReference>
<evidence type="ECO:0000256" key="21">
    <source>
        <dbReference type="SAM" id="Phobius"/>
    </source>
</evidence>
<protein>
    <recommendedName>
        <fullName evidence="19">Receptor-like serine/threonine-protein kinase</fullName>
        <ecNumber evidence="19">2.7.11.1</ecNumber>
    </recommendedName>
</protein>
<dbReference type="GO" id="GO:0004674">
    <property type="term" value="F:protein serine/threonine kinase activity"/>
    <property type="evidence" value="ECO:0007669"/>
    <property type="project" value="UniProtKB-KW"/>
</dbReference>
<dbReference type="SMART" id="SM00220">
    <property type="entry name" value="S_TKc"/>
    <property type="match status" value="1"/>
</dbReference>
<dbReference type="PANTHER" id="PTHR47974">
    <property type="entry name" value="OS07G0415500 PROTEIN"/>
    <property type="match status" value="1"/>
</dbReference>
<dbReference type="InParanoid" id="A0A2P5BB99"/>
<name>A0A2P5BB99_TREOI</name>
<comment type="catalytic activity">
    <reaction evidence="17 19">
        <text>L-threonyl-[protein] + ATP = O-phospho-L-threonyl-[protein] + ADP + H(+)</text>
        <dbReference type="Rhea" id="RHEA:46608"/>
        <dbReference type="Rhea" id="RHEA-COMP:11060"/>
        <dbReference type="Rhea" id="RHEA-COMP:11605"/>
        <dbReference type="ChEBI" id="CHEBI:15378"/>
        <dbReference type="ChEBI" id="CHEBI:30013"/>
        <dbReference type="ChEBI" id="CHEBI:30616"/>
        <dbReference type="ChEBI" id="CHEBI:61977"/>
        <dbReference type="ChEBI" id="CHEBI:456216"/>
        <dbReference type="EC" id="2.7.11.1"/>
    </reaction>
</comment>
<evidence type="ECO:0000256" key="19">
    <source>
        <dbReference type="PIRNR" id="PIRNR000641"/>
    </source>
</evidence>
<keyword evidence="14" id="KW-1015">Disulfide bond</keyword>
<evidence type="ECO:0000256" key="18">
    <source>
        <dbReference type="ARBA" id="ARBA00048679"/>
    </source>
</evidence>
<evidence type="ECO:0000313" key="26">
    <source>
        <dbReference type="EMBL" id="PON46064.1"/>
    </source>
</evidence>
<keyword evidence="15 26" id="KW-0675">Receptor</keyword>
<evidence type="ECO:0000256" key="1">
    <source>
        <dbReference type="ARBA" id="ARBA00004251"/>
    </source>
</evidence>
<keyword evidence="5 19" id="KW-0808">Transferase</keyword>
<comment type="similarity">
    <text evidence="19">Belongs to the protein kinase superfamily. Ser/Thr protein kinase family.</text>
</comment>
<evidence type="ECO:0000259" key="23">
    <source>
        <dbReference type="PROSITE" id="PS50011"/>
    </source>
</evidence>
<evidence type="ECO:0000256" key="6">
    <source>
        <dbReference type="ARBA" id="ARBA00022692"/>
    </source>
</evidence>
<dbReference type="Pfam" id="PF00954">
    <property type="entry name" value="S_locus_glycop"/>
    <property type="match status" value="1"/>
</dbReference>
<dbReference type="PANTHER" id="PTHR47974:SF19">
    <property type="entry name" value="RECEPTOR-LIKE SERINE_THREONINE-PROTEIN KINASE"/>
    <property type="match status" value="1"/>
</dbReference>
<evidence type="ECO:0000256" key="2">
    <source>
        <dbReference type="ARBA" id="ARBA00022475"/>
    </source>
</evidence>
<evidence type="ECO:0000256" key="9">
    <source>
        <dbReference type="ARBA" id="ARBA00022741"/>
    </source>
</evidence>
<evidence type="ECO:0000256" key="20">
    <source>
        <dbReference type="PROSITE-ProRule" id="PRU10141"/>
    </source>
</evidence>
<comment type="catalytic activity">
    <reaction evidence="18 19">
        <text>L-seryl-[protein] + ATP = O-phospho-L-seryl-[protein] + ADP + H(+)</text>
        <dbReference type="Rhea" id="RHEA:17989"/>
        <dbReference type="Rhea" id="RHEA-COMP:9863"/>
        <dbReference type="Rhea" id="RHEA-COMP:11604"/>
        <dbReference type="ChEBI" id="CHEBI:15378"/>
        <dbReference type="ChEBI" id="CHEBI:29999"/>
        <dbReference type="ChEBI" id="CHEBI:30616"/>
        <dbReference type="ChEBI" id="CHEBI:83421"/>
        <dbReference type="ChEBI" id="CHEBI:456216"/>
        <dbReference type="EC" id="2.7.11.1"/>
    </reaction>
</comment>
<dbReference type="STRING" id="63057.A0A2P5BB99"/>
<evidence type="ECO:0000256" key="16">
    <source>
        <dbReference type="ARBA" id="ARBA00023180"/>
    </source>
</evidence>
<accession>A0A2P5BB99</accession>
<evidence type="ECO:0000256" key="10">
    <source>
        <dbReference type="ARBA" id="ARBA00022777"/>
    </source>
</evidence>
<feature type="binding site" evidence="20">
    <location>
        <position position="524"/>
    </location>
    <ligand>
        <name>ATP</name>
        <dbReference type="ChEBI" id="CHEBI:30616"/>
    </ligand>
</feature>
<evidence type="ECO:0000256" key="14">
    <source>
        <dbReference type="ARBA" id="ARBA00023157"/>
    </source>
</evidence>
<dbReference type="CDD" id="cd00028">
    <property type="entry name" value="B_lectin"/>
    <property type="match status" value="1"/>
</dbReference>
<organism evidence="26 27">
    <name type="scientific">Trema orientale</name>
    <name type="common">Charcoal tree</name>
    <name type="synonym">Celtis orientalis</name>
    <dbReference type="NCBI Taxonomy" id="63057"/>
    <lineage>
        <taxon>Eukaryota</taxon>
        <taxon>Viridiplantae</taxon>
        <taxon>Streptophyta</taxon>
        <taxon>Embryophyta</taxon>
        <taxon>Tracheophyta</taxon>
        <taxon>Spermatophyta</taxon>
        <taxon>Magnoliopsida</taxon>
        <taxon>eudicotyledons</taxon>
        <taxon>Gunneridae</taxon>
        <taxon>Pentapetalae</taxon>
        <taxon>rosids</taxon>
        <taxon>fabids</taxon>
        <taxon>Rosales</taxon>
        <taxon>Cannabaceae</taxon>
        <taxon>Trema</taxon>
    </lineage>
</organism>
<evidence type="ECO:0000256" key="13">
    <source>
        <dbReference type="ARBA" id="ARBA00023136"/>
    </source>
</evidence>
<dbReference type="GO" id="GO:0030246">
    <property type="term" value="F:carbohydrate binding"/>
    <property type="evidence" value="ECO:0007669"/>
    <property type="project" value="UniProtKB-KW"/>
</dbReference>
<dbReference type="InterPro" id="IPR000719">
    <property type="entry name" value="Prot_kinase_dom"/>
</dbReference>
<dbReference type="EMBL" id="JXTC01000561">
    <property type="protein sequence ID" value="PON46064.1"/>
    <property type="molecule type" value="Genomic_DNA"/>
</dbReference>
<dbReference type="SMART" id="SM00473">
    <property type="entry name" value="PAN_AP"/>
    <property type="match status" value="1"/>
</dbReference>
<feature type="chain" id="PRO_5015146198" description="Receptor-like serine/threonine-protein kinase" evidence="22">
    <location>
        <begin position="27"/>
        <end position="791"/>
    </location>
</feature>
<dbReference type="FunFam" id="3.30.200.20:FF:000370">
    <property type="entry name" value="Receptor-like protein kinase 4"/>
    <property type="match status" value="1"/>
</dbReference>
<keyword evidence="6 21" id="KW-0812">Transmembrane</keyword>
<evidence type="ECO:0000259" key="25">
    <source>
        <dbReference type="PROSITE" id="PS50948"/>
    </source>
</evidence>
<dbReference type="InterPro" id="IPR024171">
    <property type="entry name" value="SRK-like_kinase"/>
</dbReference>
<dbReference type="AlphaFoldDB" id="A0A2P5BB99"/>
<evidence type="ECO:0000256" key="8">
    <source>
        <dbReference type="ARBA" id="ARBA00022734"/>
    </source>
</evidence>
<dbReference type="PROSITE" id="PS00107">
    <property type="entry name" value="PROTEIN_KINASE_ATP"/>
    <property type="match status" value="1"/>
</dbReference>
<dbReference type="Gene3D" id="2.90.10.10">
    <property type="entry name" value="Bulb-type lectin domain"/>
    <property type="match status" value="1"/>
</dbReference>
<dbReference type="PROSITE" id="PS50011">
    <property type="entry name" value="PROTEIN_KINASE_DOM"/>
    <property type="match status" value="1"/>
</dbReference>
<keyword evidence="3 19" id="KW-0723">Serine/threonine-protein kinase</keyword>
<evidence type="ECO:0000256" key="7">
    <source>
        <dbReference type="ARBA" id="ARBA00022729"/>
    </source>
</evidence>
<feature type="domain" description="Bulb-type lectin" evidence="24">
    <location>
        <begin position="27"/>
        <end position="149"/>
    </location>
</feature>
<evidence type="ECO:0000256" key="3">
    <source>
        <dbReference type="ARBA" id="ARBA00022527"/>
    </source>
</evidence>
<keyword evidence="16" id="KW-0325">Glycoprotein</keyword>
<comment type="subcellular location">
    <subcellularLocation>
        <location evidence="1">Cell membrane</location>
        <topology evidence="1">Single-pass type I membrane protein</topology>
    </subcellularLocation>
</comment>
<dbReference type="EC" id="2.7.11.1" evidence="19"/>
<feature type="signal peptide" evidence="22">
    <location>
        <begin position="1"/>
        <end position="26"/>
    </location>
</feature>
<dbReference type="GO" id="GO:0106310">
    <property type="term" value="F:protein serine kinase activity"/>
    <property type="evidence" value="ECO:0007669"/>
    <property type="project" value="RHEA"/>
</dbReference>
<dbReference type="SMART" id="SM00108">
    <property type="entry name" value="B_lectin"/>
    <property type="match status" value="1"/>
</dbReference>
<keyword evidence="2" id="KW-1003">Cell membrane</keyword>
<dbReference type="OrthoDB" id="1884773at2759"/>
<dbReference type="Pfam" id="PF08276">
    <property type="entry name" value="PAN_2"/>
    <property type="match status" value="1"/>
</dbReference>
<dbReference type="FunCoup" id="A0A2P5BB99">
    <property type="interactions" value="274"/>
</dbReference>
<gene>
    <name evidence="26" type="ORF">TorRG33x02_327110</name>
</gene>
<reference evidence="27" key="1">
    <citation type="submission" date="2016-06" db="EMBL/GenBank/DDBJ databases">
        <title>Parallel loss of symbiosis genes in relatives of nitrogen-fixing non-legume Parasponia.</title>
        <authorList>
            <person name="Van Velzen R."/>
            <person name="Holmer R."/>
            <person name="Bu F."/>
            <person name="Rutten L."/>
            <person name="Van Zeijl A."/>
            <person name="Liu W."/>
            <person name="Santuari L."/>
            <person name="Cao Q."/>
            <person name="Sharma T."/>
            <person name="Shen D."/>
            <person name="Roswanjaya Y."/>
            <person name="Wardhani T."/>
            <person name="Kalhor M.S."/>
            <person name="Jansen J."/>
            <person name="Van den Hoogen J."/>
            <person name="Gungor B."/>
            <person name="Hartog M."/>
            <person name="Hontelez J."/>
            <person name="Verver J."/>
            <person name="Yang W.-C."/>
            <person name="Schijlen E."/>
            <person name="Repin R."/>
            <person name="Schilthuizen M."/>
            <person name="Schranz E."/>
            <person name="Heidstra R."/>
            <person name="Miyata K."/>
            <person name="Fedorova E."/>
            <person name="Kohlen W."/>
            <person name="Bisseling T."/>
            <person name="Smit S."/>
            <person name="Geurts R."/>
        </authorList>
    </citation>
    <scope>NUCLEOTIDE SEQUENCE [LARGE SCALE GENOMIC DNA]</scope>
    <source>
        <strain evidence="27">cv. RG33-2</strain>
    </source>
</reference>
<dbReference type="CDD" id="cd14066">
    <property type="entry name" value="STKc_IRAK"/>
    <property type="match status" value="1"/>
</dbReference>
<dbReference type="SUPFAM" id="SSF56112">
    <property type="entry name" value="Protein kinase-like (PK-like)"/>
    <property type="match status" value="1"/>
</dbReference>
<keyword evidence="8" id="KW-0430">Lectin</keyword>
<dbReference type="InterPro" id="IPR003609">
    <property type="entry name" value="Pan_app"/>
</dbReference>
<keyword evidence="10 19" id="KW-0418">Kinase</keyword>
<dbReference type="GO" id="GO:0005886">
    <property type="term" value="C:plasma membrane"/>
    <property type="evidence" value="ECO:0007669"/>
    <property type="project" value="UniProtKB-SubCell"/>
</dbReference>
<dbReference type="FunFam" id="1.10.510.10:FF:000227">
    <property type="entry name" value="Serine/threonine-protein kinase"/>
    <property type="match status" value="1"/>
</dbReference>
<keyword evidence="4" id="KW-0597">Phosphoprotein</keyword>
<dbReference type="GO" id="GO:0005524">
    <property type="term" value="F:ATP binding"/>
    <property type="evidence" value="ECO:0007669"/>
    <property type="project" value="UniProtKB-UniRule"/>
</dbReference>
<dbReference type="Gene3D" id="3.30.200.20">
    <property type="entry name" value="Phosphorylase Kinase, domain 1"/>
    <property type="match status" value="1"/>
</dbReference>
<keyword evidence="7 22" id="KW-0732">Signal</keyword>
<keyword evidence="9 19" id="KW-0547">Nucleotide-binding</keyword>
<evidence type="ECO:0000256" key="17">
    <source>
        <dbReference type="ARBA" id="ARBA00047899"/>
    </source>
</evidence>
<dbReference type="GO" id="GO:0048544">
    <property type="term" value="P:recognition of pollen"/>
    <property type="evidence" value="ECO:0007669"/>
    <property type="project" value="InterPro"/>
</dbReference>
<dbReference type="Pfam" id="PF01453">
    <property type="entry name" value="B_lectin"/>
    <property type="match status" value="1"/>
</dbReference>
<keyword evidence="12 21" id="KW-1133">Transmembrane helix</keyword>
<evidence type="ECO:0000256" key="5">
    <source>
        <dbReference type="ARBA" id="ARBA00022679"/>
    </source>
</evidence>
<dbReference type="InterPro" id="IPR001480">
    <property type="entry name" value="Bulb-type_lectin_dom"/>
</dbReference>
<evidence type="ECO:0000256" key="12">
    <source>
        <dbReference type="ARBA" id="ARBA00022989"/>
    </source>
</evidence>
<dbReference type="SUPFAM" id="SSF51110">
    <property type="entry name" value="alpha-D-mannose-specific plant lectins"/>
    <property type="match status" value="1"/>
</dbReference>
<evidence type="ECO:0000256" key="22">
    <source>
        <dbReference type="SAM" id="SignalP"/>
    </source>
</evidence>
<keyword evidence="13 21" id="KW-0472">Membrane</keyword>
<dbReference type="InterPro" id="IPR036426">
    <property type="entry name" value="Bulb-type_lectin_dom_sf"/>
</dbReference>
<feature type="domain" description="Apple" evidence="25">
    <location>
        <begin position="344"/>
        <end position="430"/>
    </location>
</feature>
<dbReference type="InterPro" id="IPR000858">
    <property type="entry name" value="S_locus_glycoprot_dom"/>
</dbReference>
<evidence type="ECO:0000259" key="24">
    <source>
        <dbReference type="PROSITE" id="PS50927"/>
    </source>
</evidence>
<evidence type="ECO:0000256" key="4">
    <source>
        <dbReference type="ARBA" id="ARBA00022553"/>
    </source>
</evidence>
<dbReference type="PIRSF" id="PIRSF000641">
    <property type="entry name" value="SRK"/>
    <property type="match status" value="1"/>
</dbReference>
<dbReference type="PROSITE" id="PS50927">
    <property type="entry name" value="BULB_LECTIN"/>
    <property type="match status" value="1"/>
</dbReference>
<evidence type="ECO:0000313" key="27">
    <source>
        <dbReference type="Proteomes" id="UP000237000"/>
    </source>
</evidence>
<dbReference type="CDD" id="cd01098">
    <property type="entry name" value="PAN_AP_plant"/>
    <property type="match status" value="1"/>
</dbReference>